<evidence type="ECO:0000313" key="6">
    <source>
        <dbReference type="EMBL" id="GIY70681.1"/>
    </source>
</evidence>
<dbReference type="InterPro" id="IPR051277">
    <property type="entry name" value="SEZ6_CSMD_C4BPB_Regulators"/>
</dbReference>
<evidence type="ECO:0000256" key="2">
    <source>
        <dbReference type="ARBA" id="ARBA00022737"/>
    </source>
</evidence>
<dbReference type="CDD" id="cd00033">
    <property type="entry name" value="CCP"/>
    <property type="match status" value="4"/>
</dbReference>
<keyword evidence="4" id="KW-0768">Sushi</keyword>
<keyword evidence="7" id="KW-1185">Reference proteome</keyword>
<evidence type="ECO:0000313" key="7">
    <source>
        <dbReference type="Proteomes" id="UP001054837"/>
    </source>
</evidence>
<dbReference type="PANTHER" id="PTHR45656">
    <property type="entry name" value="PROTEIN CBR-CLEC-78"/>
    <property type="match status" value="1"/>
</dbReference>
<comment type="caution">
    <text evidence="4">Lacks conserved residue(s) required for the propagation of feature annotation.</text>
</comment>
<dbReference type="InterPro" id="IPR013783">
    <property type="entry name" value="Ig-like_fold"/>
</dbReference>
<sequence length="422" mass="47843">MLFCCSWAEVINLLQLSRDTVLEFRGHWNQLPKNYIGVEKGQWLNVKCISNGIANYPLWLAQNSSLVSTKAYIDMYTGNYVNMLNITNAREEHNGDYQCFVGGYRSTSLKVQVINSEILCPKLNDDDLIIHYEKEQTLNSQAAFFCKNSSKKLVGPNLLTCLENGQWSGNPPQCENLIEKCPRFKDDDLIIRYIRNYALFSCKDRDKRRLGPRRIACLSNGSWSDSPPQCRRKVCELLRETEGLRILYTNGLDEGSVAMFHCFAPKLRSGVSRATCKEGQWTDHPPTCTLPSCSLDKLFQVLPENVMPVMDGVVSDTLPFNFTLQLTCEEGLRLSGIDTAKCISDGSWQISRVQCVIGCPNPVKTEDSELLVEPDKDFYRFGESVTLACSPGYILSSEVVRLMCLGSTWSERELPHCEEEWE</sequence>
<dbReference type="InterPro" id="IPR036179">
    <property type="entry name" value="Ig-like_dom_sf"/>
</dbReference>
<keyword evidence="3" id="KW-1015">Disulfide bond</keyword>
<dbReference type="Gene3D" id="2.60.40.10">
    <property type="entry name" value="Immunoglobulins"/>
    <property type="match status" value="1"/>
</dbReference>
<name>A0AAV4VLF4_9ARAC</name>
<dbReference type="PANTHER" id="PTHR45656:SF4">
    <property type="entry name" value="PROTEIN CBR-CLEC-78"/>
    <property type="match status" value="1"/>
</dbReference>
<gene>
    <name evidence="6" type="primary">Csmd3</name>
    <name evidence="6" type="ORF">CDAR_174871</name>
</gene>
<dbReference type="Proteomes" id="UP001054837">
    <property type="component" value="Unassembled WGS sequence"/>
</dbReference>
<proteinExistence type="predicted"/>
<feature type="domain" description="Sushi" evidence="5">
    <location>
        <begin position="179"/>
        <end position="232"/>
    </location>
</feature>
<dbReference type="SUPFAM" id="SSF48726">
    <property type="entry name" value="Immunoglobulin"/>
    <property type="match status" value="1"/>
</dbReference>
<comment type="caution">
    <text evidence="6">The sequence shown here is derived from an EMBL/GenBank/DDBJ whole genome shotgun (WGS) entry which is preliminary data.</text>
</comment>
<evidence type="ECO:0000256" key="4">
    <source>
        <dbReference type="PROSITE-ProRule" id="PRU00302"/>
    </source>
</evidence>
<feature type="domain" description="Sushi" evidence="5">
    <location>
        <begin position="357"/>
        <end position="419"/>
    </location>
</feature>
<dbReference type="PROSITE" id="PS50923">
    <property type="entry name" value="SUSHI"/>
    <property type="match status" value="3"/>
</dbReference>
<organism evidence="6 7">
    <name type="scientific">Caerostris darwini</name>
    <dbReference type="NCBI Taxonomy" id="1538125"/>
    <lineage>
        <taxon>Eukaryota</taxon>
        <taxon>Metazoa</taxon>
        <taxon>Ecdysozoa</taxon>
        <taxon>Arthropoda</taxon>
        <taxon>Chelicerata</taxon>
        <taxon>Arachnida</taxon>
        <taxon>Araneae</taxon>
        <taxon>Araneomorphae</taxon>
        <taxon>Entelegynae</taxon>
        <taxon>Araneoidea</taxon>
        <taxon>Araneidae</taxon>
        <taxon>Caerostris</taxon>
    </lineage>
</organism>
<feature type="domain" description="Sushi" evidence="5">
    <location>
        <begin position="118"/>
        <end position="176"/>
    </location>
</feature>
<reference evidence="6 7" key="1">
    <citation type="submission" date="2021-06" db="EMBL/GenBank/DDBJ databases">
        <title>Caerostris darwini draft genome.</title>
        <authorList>
            <person name="Kono N."/>
            <person name="Arakawa K."/>
        </authorList>
    </citation>
    <scope>NUCLEOTIDE SEQUENCE [LARGE SCALE GENOMIC DNA]</scope>
</reference>
<keyword evidence="2" id="KW-0677">Repeat</keyword>
<keyword evidence="1" id="KW-0732">Signal</keyword>
<accession>A0AAV4VLF4</accession>
<dbReference type="InterPro" id="IPR035976">
    <property type="entry name" value="Sushi/SCR/CCP_sf"/>
</dbReference>
<dbReference type="EMBL" id="BPLQ01013216">
    <property type="protein sequence ID" value="GIY70681.1"/>
    <property type="molecule type" value="Genomic_DNA"/>
</dbReference>
<dbReference type="SMART" id="SM00032">
    <property type="entry name" value="CCP"/>
    <property type="match status" value="5"/>
</dbReference>
<dbReference type="AlphaFoldDB" id="A0AAV4VLF4"/>
<evidence type="ECO:0000256" key="3">
    <source>
        <dbReference type="ARBA" id="ARBA00023157"/>
    </source>
</evidence>
<protein>
    <submittedName>
        <fullName evidence="6">CUB and sushi domain-containing protein 3</fullName>
    </submittedName>
</protein>
<dbReference type="SUPFAM" id="SSF57535">
    <property type="entry name" value="Complement control module/SCR domain"/>
    <property type="match status" value="5"/>
</dbReference>
<dbReference type="Gene3D" id="2.10.70.10">
    <property type="entry name" value="Complement Module, domain 1"/>
    <property type="match status" value="5"/>
</dbReference>
<dbReference type="Pfam" id="PF00084">
    <property type="entry name" value="Sushi"/>
    <property type="match status" value="4"/>
</dbReference>
<evidence type="ECO:0000259" key="5">
    <source>
        <dbReference type="PROSITE" id="PS50923"/>
    </source>
</evidence>
<dbReference type="InterPro" id="IPR000436">
    <property type="entry name" value="Sushi_SCR_CCP_dom"/>
</dbReference>
<evidence type="ECO:0000256" key="1">
    <source>
        <dbReference type="ARBA" id="ARBA00022729"/>
    </source>
</evidence>